<gene>
    <name evidence="1" type="ORF">FA95DRAFT_1611819</name>
</gene>
<reference evidence="1" key="1">
    <citation type="submission" date="2021-02" db="EMBL/GenBank/DDBJ databases">
        <authorList>
            <consortium name="DOE Joint Genome Institute"/>
            <person name="Ahrendt S."/>
            <person name="Looney B.P."/>
            <person name="Miyauchi S."/>
            <person name="Morin E."/>
            <person name="Drula E."/>
            <person name="Courty P.E."/>
            <person name="Chicoki N."/>
            <person name="Fauchery L."/>
            <person name="Kohler A."/>
            <person name="Kuo A."/>
            <person name="Labutti K."/>
            <person name="Pangilinan J."/>
            <person name="Lipzen A."/>
            <person name="Riley R."/>
            <person name="Andreopoulos W."/>
            <person name="He G."/>
            <person name="Johnson J."/>
            <person name="Barry K.W."/>
            <person name="Grigoriev I.V."/>
            <person name="Nagy L."/>
            <person name="Hibbett D."/>
            <person name="Henrissat B."/>
            <person name="Matheny P.B."/>
            <person name="Labbe J."/>
            <person name="Martin F."/>
        </authorList>
    </citation>
    <scope>NUCLEOTIDE SEQUENCE</scope>
    <source>
        <strain evidence="1">FP105234-sp</strain>
    </source>
</reference>
<comment type="caution">
    <text evidence="1">The sequence shown here is derived from an EMBL/GenBank/DDBJ whole genome shotgun (WGS) entry which is preliminary data.</text>
</comment>
<reference evidence="1" key="2">
    <citation type="journal article" date="2022" name="New Phytol.">
        <title>Evolutionary transition to the ectomycorrhizal habit in the genomes of a hyperdiverse lineage of mushroom-forming fungi.</title>
        <authorList>
            <person name="Looney B."/>
            <person name="Miyauchi S."/>
            <person name="Morin E."/>
            <person name="Drula E."/>
            <person name="Courty P.E."/>
            <person name="Kohler A."/>
            <person name="Kuo A."/>
            <person name="LaButti K."/>
            <person name="Pangilinan J."/>
            <person name="Lipzen A."/>
            <person name="Riley R."/>
            <person name="Andreopoulos W."/>
            <person name="He G."/>
            <person name="Johnson J."/>
            <person name="Nolan M."/>
            <person name="Tritt A."/>
            <person name="Barry K.W."/>
            <person name="Grigoriev I.V."/>
            <person name="Nagy L.G."/>
            <person name="Hibbett D."/>
            <person name="Henrissat B."/>
            <person name="Matheny P.B."/>
            <person name="Labbe J."/>
            <person name="Martin F.M."/>
        </authorList>
    </citation>
    <scope>NUCLEOTIDE SEQUENCE</scope>
    <source>
        <strain evidence="1">FP105234-sp</strain>
    </source>
</reference>
<keyword evidence="2" id="KW-1185">Reference proteome</keyword>
<accession>A0ACB8R9X6</accession>
<protein>
    <submittedName>
        <fullName evidence="1">Uncharacterized protein</fullName>
    </submittedName>
</protein>
<dbReference type="Proteomes" id="UP000814033">
    <property type="component" value="Unassembled WGS sequence"/>
</dbReference>
<sequence>MATLMPTRGNRQAPKFDNLKPRELQRYFAESRDLFTRAGIEDGQDQEKKEHTTRYLDVLTAYQWWQSRPQYVGDATFKEFVTAIIELYPGADEERKYHQSMWSH</sequence>
<proteinExistence type="predicted"/>
<evidence type="ECO:0000313" key="2">
    <source>
        <dbReference type="Proteomes" id="UP000814033"/>
    </source>
</evidence>
<organism evidence="1 2">
    <name type="scientific">Auriscalpium vulgare</name>
    <dbReference type="NCBI Taxonomy" id="40419"/>
    <lineage>
        <taxon>Eukaryota</taxon>
        <taxon>Fungi</taxon>
        <taxon>Dikarya</taxon>
        <taxon>Basidiomycota</taxon>
        <taxon>Agaricomycotina</taxon>
        <taxon>Agaricomycetes</taxon>
        <taxon>Russulales</taxon>
        <taxon>Auriscalpiaceae</taxon>
        <taxon>Auriscalpium</taxon>
    </lineage>
</organism>
<dbReference type="EMBL" id="MU276198">
    <property type="protein sequence ID" value="KAI0040416.1"/>
    <property type="molecule type" value="Genomic_DNA"/>
</dbReference>
<evidence type="ECO:0000313" key="1">
    <source>
        <dbReference type="EMBL" id="KAI0040416.1"/>
    </source>
</evidence>
<name>A0ACB8R9X6_9AGAM</name>